<dbReference type="InterPro" id="IPR005478">
    <property type="entry name" value="Transketolase_bac-like"/>
</dbReference>
<dbReference type="InterPro" id="IPR033247">
    <property type="entry name" value="Transketolase_fam"/>
</dbReference>
<comment type="caution">
    <text evidence="13">The sequence shown here is derived from an EMBL/GenBank/DDBJ whole genome shotgun (WGS) entry which is preliminary data.</text>
</comment>
<dbReference type="EC" id="2.2.1.1" evidence="4 10"/>
<dbReference type="PANTHER" id="PTHR43522:SF2">
    <property type="entry name" value="TRANSKETOLASE 1-RELATED"/>
    <property type="match status" value="1"/>
</dbReference>
<evidence type="ECO:0000256" key="5">
    <source>
        <dbReference type="ARBA" id="ARBA00022679"/>
    </source>
</evidence>
<proteinExistence type="inferred from homology"/>
<dbReference type="InterPro" id="IPR029061">
    <property type="entry name" value="THDP-binding"/>
</dbReference>
<dbReference type="Gene3D" id="3.40.50.970">
    <property type="match status" value="2"/>
</dbReference>
<keyword evidence="7" id="KW-0460">Magnesium</keyword>
<evidence type="ECO:0000256" key="11">
    <source>
        <dbReference type="SAM" id="MobiDB-lite"/>
    </source>
</evidence>
<protein>
    <recommendedName>
        <fullName evidence="4 10">Transketolase</fullName>
        <ecNumber evidence="4 10">2.2.1.1</ecNumber>
    </recommendedName>
</protein>
<dbReference type="InterPro" id="IPR005474">
    <property type="entry name" value="Transketolase_N"/>
</dbReference>
<dbReference type="Pfam" id="PF02779">
    <property type="entry name" value="Transket_pyr"/>
    <property type="match status" value="1"/>
</dbReference>
<evidence type="ECO:0000313" key="13">
    <source>
        <dbReference type="EMBL" id="NHO31793.1"/>
    </source>
</evidence>
<dbReference type="InterPro" id="IPR009014">
    <property type="entry name" value="Transketo_C/PFOR_II"/>
</dbReference>
<evidence type="ECO:0000256" key="3">
    <source>
        <dbReference type="ARBA" id="ARBA00007131"/>
    </source>
</evidence>
<reference evidence="13 14" key="1">
    <citation type="journal article" date="2020" name="Int. J. Syst. Evol. Microbiol.">
        <title>Novel acetic acid bacteria from cider fermentations: Acetobacter conturbans sp. nov. and Acetobacter fallax sp. nov.</title>
        <authorList>
            <person name="Sombolestani A.S."/>
            <person name="Cleenwerck I."/>
            <person name="Cnockaert M."/>
            <person name="Borremans W."/>
            <person name="Wieme A.D."/>
            <person name="De Vuyst L."/>
            <person name="Vandamme P."/>
        </authorList>
    </citation>
    <scope>NUCLEOTIDE SEQUENCE [LARGE SCALE GENOMIC DNA]</scope>
    <source>
        <strain evidence="13 14">LMG 1637</strain>
    </source>
</reference>
<dbReference type="EMBL" id="WOSW01000005">
    <property type="protein sequence ID" value="NHO31793.1"/>
    <property type="molecule type" value="Genomic_DNA"/>
</dbReference>
<comment type="cofactor">
    <cofactor evidence="2">
        <name>thiamine diphosphate</name>
        <dbReference type="ChEBI" id="CHEBI:58937"/>
    </cofactor>
</comment>
<comment type="cofactor">
    <cofactor evidence="1">
        <name>Mg(2+)</name>
        <dbReference type="ChEBI" id="CHEBI:18420"/>
    </cofactor>
</comment>
<dbReference type="Pfam" id="PF22613">
    <property type="entry name" value="Transketolase_C_1"/>
    <property type="match status" value="1"/>
</dbReference>
<gene>
    <name evidence="13" type="primary">tkt</name>
    <name evidence="13" type="ORF">GOB84_04300</name>
</gene>
<dbReference type="NCBIfam" id="TIGR00232">
    <property type="entry name" value="tktlase_bact"/>
    <property type="match status" value="1"/>
</dbReference>
<feature type="compositionally biased region" description="Polar residues" evidence="11">
    <location>
        <begin position="1"/>
        <end position="15"/>
    </location>
</feature>
<dbReference type="PANTHER" id="PTHR43522">
    <property type="entry name" value="TRANSKETOLASE"/>
    <property type="match status" value="1"/>
</dbReference>
<evidence type="ECO:0000313" key="14">
    <source>
        <dbReference type="Proteomes" id="UP000615326"/>
    </source>
</evidence>
<dbReference type="SMART" id="SM00861">
    <property type="entry name" value="Transket_pyr"/>
    <property type="match status" value="1"/>
</dbReference>
<feature type="domain" description="Transketolase-like pyrimidine-binding" evidence="12">
    <location>
        <begin position="403"/>
        <end position="577"/>
    </location>
</feature>
<organism evidence="13 14">
    <name type="scientific">Acetobacter fallax</name>
    <dbReference type="NCBI Taxonomy" id="1737473"/>
    <lineage>
        <taxon>Bacteria</taxon>
        <taxon>Pseudomonadati</taxon>
        <taxon>Pseudomonadota</taxon>
        <taxon>Alphaproteobacteria</taxon>
        <taxon>Acetobacterales</taxon>
        <taxon>Acetobacteraceae</taxon>
        <taxon>Acetobacter</taxon>
    </lineage>
</organism>
<dbReference type="CDD" id="cd02012">
    <property type="entry name" value="TPP_TK"/>
    <property type="match status" value="1"/>
</dbReference>
<dbReference type="GO" id="GO:0004802">
    <property type="term" value="F:transketolase activity"/>
    <property type="evidence" value="ECO:0007669"/>
    <property type="project" value="UniProtKB-EC"/>
</dbReference>
<sequence length="718" mass="77172">MRFPHASQSGISQFGSGRAGVARAPETGGAPVQHTPAQDIDQTAINTIRTLSMDAVQKANSGHPGTAMALAPVAYTLWQDVLNYDPADPRWPGRDRFVLSVGHASMLLYSLIYLAGIRDLKDGKPTDKPSLTIGDLEKFRQLGSKTPGHPEYRHTAGVETTTGPLGQGCGNSVGMAIAQKWLSARFDKPGFPLFDYHVYTVCGDGDMMEGVSSEAASTAAHLKLDNLTWIYDANRISIEGSTDLAFTEDVAKRFEAYGWQVLILKDANDTATLLDLLEKAKAEKTRPTFILVHSIIAWGSPHKAGTAAAHGEPLGEEEIRETKRAYGWPEDKSFYVPDGVQQHFQDKLGARGKAAHAKWDELFAAYSKQYPDLAKEIELILSGGLPEGWDSEIPTYKTDAKGIASRASSGEVLNAIAAKLPWLLGGAADLAPSTKTAIKNGGAFQPPEWNGSYSGRNLHFGVREHAMGSIVNGIALSGLRAFGAGFLIFSDYMKAPIRLSALMEVPSIYVFTHDSVGVGEDGPTHQPIEQLVQLRATPGLITIRPGDANEVAEAWRTLIPFTDRPVALALSRQNLPTLDRSKYAPASGLAKGAYILADSGKKPAVILMSTGSELGLVVEAYEQLVAEGVAARVVSMPCWELFEEQPQSYRDEVLPPEVTGRVSVEAASAVGWHRYVGLTGEVIGMYGFGSSAPAPELMKKFGFTVDAVVKAARKQAGA</sequence>
<keyword evidence="14" id="KW-1185">Reference proteome</keyword>
<evidence type="ECO:0000256" key="9">
    <source>
        <dbReference type="ARBA" id="ARBA00049473"/>
    </source>
</evidence>
<name>A0ABX0K7M3_9PROT</name>
<evidence type="ECO:0000256" key="8">
    <source>
        <dbReference type="ARBA" id="ARBA00023052"/>
    </source>
</evidence>
<dbReference type="InterPro" id="IPR055152">
    <property type="entry name" value="Transketolase-like_C_2"/>
</dbReference>
<evidence type="ECO:0000256" key="2">
    <source>
        <dbReference type="ARBA" id="ARBA00001964"/>
    </source>
</evidence>
<evidence type="ECO:0000256" key="6">
    <source>
        <dbReference type="ARBA" id="ARBA00022723"/>
    </source>
</evidence>
<dbReference type="RefSeq" id="WP_173576404.1">
    <property type="nucleotide sequence ID" value="NZ_WOSW01000005.1"/>
</dbReference>
<keyword evidence="5 13" id="KW-0808">Transferase</keyword>
<dbReference type="InterPro" id="IPR005475">
    <property type="entry name" value="Transketolase-like_Pyr-bd"/>
</dbReference>
<evidence type="ECO:0000256" key="4">
    <source>
        <dbReference type="ARBA" id="ARBA00013152"/>
    </source>
</evidence>
<accession>A0ABX0K7M3</accession>
<comment type="catalytic activity">
    <reaction evidence="9">
        <text>D-sedoheptulose 7-phosphate + D-glyceraldehyde 3-phosphate = aldehydo-D-ribose 5-phosphate + D-xylulose 5-phosphate</text>
        <dbReference type="Rhea" id="RHEA:10508"/>
        <dbReference type="ChEBI" id="CHEBI:57483"/>
        <dbReference type="ChEBI" id="CHEBI:57737"/>
        <dbReference type="ChEBI" id="CHEBI:58273"/>
        <dbReference type="ChEBI" id="CHEBI:59776"/>
        <dbReference type="EC" id="2.2.1.1"/>
    </reaction>
</comment>
<dbReference type="CDD" id="cd07033">
    <property type="entry name" value="TPP_PYR_DXS_TK_like"/>
    <property type="match status" value="1"/>
</dbReference>
<keyword evidence="6" id="KW-0479">Metal-binding</keyword>
<keyword evidence="8" id="KW-0786">Thiamine pyrophosphate</keyword>
<dbReference type="SUPFAM" id="SSF52922">
    <property type="entry name" value="TK C-terminal domain-like"/>
    <property type="match status" value="1"/>
</dbReference>
<feature type="region of interest" description="Disordered" evidence="11">
    <location>
        <begin position="1"/>
        <end position="40"/>
    </location>
</feature>
<evidence type="ECO:0000256" key="1">
    <source>
        <dbReference type="ARBA" id="ARBA00001946"/>
    </source>
</evidence>
<feature type="region of interest" description="Disordered" evidence="11">
    <location>
        <begin position="144"/>
        <end position="164"/>
    </location>
</feature>
<evidence type="ECO:0000256" key="7">
    <source>
        <dbReference type="ARBA" id="ARBA00022842"/>
    </source>
</evidence>
<dbReference type="Pfam" id="PF00456">
    <property type="entry name" value="Transketolase_N"/>
    <property type="match status" value="1"/>
</dbReference>
<dbReference type="Gene3D" id="3.40.50.920">
    <property type="match status" value="1"/>
</dbReference>
<evidence type="ECO:0000256" key="10">
    <source>
        <dbReference type="NCBIfam" id="TIGR00232"/>
    </source>
</evidence>
<evidence type="ECO:0000259" key="12">
    <source>
        <dbReference type="SMART" id="SM00861"/>
    </source>
</evidence>
<dbReference type="SUPFAM" id="SSF52518">
    <property type="entry name" value="Thiamin diphosphate-binding fold (THDP-binding)"/>
    <property type="match status" value="2"/>
</dbReference>
<comment type="similarity">
    <text evidence="3">Belongs to the transketolase family.</text>
</comment>
<dbReference type="Proteomes" id="UP000615326">
    <property type="component" value="Unassembled WGS sequence"/>
</dbReference>